<accession>A0A2P7YTT2</accession>
<dbReference type="EMBL" id="PYFQ01000003">
    <property type="protein sequence ID" value="PSK39368.1"/>
    <property type="molecule type" value="Genomic_DNA"/>
</dbReference>
<evidence type="ECO:0000313" key="3">
    <source>
        <dbReference type="Proteomes" id="UP000241107"/>
    </source>
</evidence>
<dbReference type="OrthoDB" id="4082517at2759"/>
<evidence type="ECO:0000256" key="1">
    <source>
        <dbReference type="SAM" id="MobiDB-lite"/>
    </source>
</evidence>
<reference evidence="2 3" key="1">
    <citation type="submission" date="2018-03" db="EMBL/GenBank/DDBJ databases">
        <title>Candida pseudohaemulonii genome assembly and annotation.</title>
        <authorList>
            <person name="Munoz J.F."/>
            <person name="Gade L.G."/>
            <person name="Chow N.A."/>
            <person name="Litvintseva A.P."/>
            <person name="Loparev V.N."/>
            <person name="Cuomo C.A."/>
        </authorList>
    </citation>
    <scope>NUCLEOTIDE SEQUENCE [LARGE SCALE GENOMIC DNA]</scope>
    <source>
        <strain evidence="2 3">B12108</strain>
    </source>
</reference>
<dbReference type="STRING" id="418784.A0A2P7YTT2"/>
<dbReference type="RefSeq" id="XP_024714505.1">
    <property type="nucleotide sequence ID" value="XM_024857369.1"/>
</dbReference>
<sequence>MSSLKRPLPEQLPTPEELARVFKKPTRDHTDTKVMAQLPPPSNHELGLDAPLRHAVPPSIMPVLASPYNEHDFFSDLQQYSDEEALQRKAQIDQILHFFPPPAQPLIPHEQVKAEGGIAVPFIYPPVPALRPDYHLNDTFLKPGAGPVEQQHTTQQPYERAEIKRFGMNDSIIWPVIPPLPFPPPRYMPYPLMAQKAPLTPGEVFEEWIEALEHLPRVDMVVASAAGSIVDIRSELEALGFDVVKLDRWIKDRQQELDPEAEEGVKSETDLDAERDDYARYVKQVDTTNVFDIHANDRPNLLEVHSDLRNEYLRVAPSEEQESLLILKTHEWSGEDIAEGASDVMPLPAYLRHAKDVVNAGGGTKDKRRKELLESANTVTRFVDYHKKKVYAARKLKLLERLRNLQNSRISLNDKNLSTDDVELNEFIRNRKNERDHELLRLKLYHNHEKLKAAQLFYQSSNSTYKGLNRIIINKLRKLKHFLEHQQLVLAGIGPDAEILNLRSKDSANLVNSFVEQDYSNDVKQVFRNATINEDRGENNPPDVKVANFNKIYTSREHSPLVHDFMPLATEEEFKLVTGDAPTKLSAKDQALKGKFSRHQIFQSPLYDRITSGSDSNASDSTASTTKRRPGRRAAPKPLLGEEPSKERSEAALVAKIMKQFVGPAAANADELTEDLDLMNVNTRWPVR</sequence>
<organism evidence="2 3">
    <name type="scientific">Candidozyma pseudohaemuli</name>
    <dbReference type="NCBI Taxonomy" id="418784"/>
    <lineage>
        <taxon>Eukaryota</taxon>
        <taxon>Fungi</taxon>
        <taxon>Dikarya</taxon>
        <taxon>Ascomycota</taxon>
        <taxon>Saccharomycotina</taxon>
        <taxon>Pichiomycetes</taxon>
        <taxon>Metschnikowiaceae</taxon>
        <taxon>Candidozyma</taxon>
    </lineage>
</organism>
<feature type="region of interest" description="Disordered" evidence="1">
    <location>
        <begin position="607"/>
        <end position="647"/>
    </location>
</feature>
<feature type="compositionally biased region" description="Low complexity" evidence="1">
    <location>
        <begin position="611"/>
        <end position="625"/>
    </location>
</feature>
<comment type="caution">
    <text evidence="2">The sequence shown here is derived from an EMBL/GenBank/DDBJ whole genome shotgun (WGS) entry which is preliminary data.</text>
</comment>
<dbReference type="AlphaFoldDB" id="A0A2P7YTT2"/>
<proteinExistence type="predicted"/>
<protein>
    <submittedName>
        <fullName evidence="2">Uncharacterized protein</fullName>
    </submittedName>
</protein>
<evidence type="ECO:0000313" key="2">
    <source>
        <dbReference type="EMBL" id="PSK39368.1"/>
    </source>
</evidence>
<feature type="compositionally biased region" description="Basic residues" evidence="1">
    <location>
        <begin position="626"/>
        <end position="635"/>
    </location>
</feature>
<gene>
    <name evidence="2" type="ORF">C7M61_001979</name>
</gene>
<keyword evidence="3" id="KW-1185">Reference proteome</keyword>
<dbReference type="VEuPathDB" id="FungiDB:C7M61_001979"/>
<dbReference type="GeneID" id="36565369"/>
<dbReference type="Proteomes" id="UP000241107">
    <property type="component" value="Unassembled WGS sequence"/>
</dbReference>
<name>A0A2P7YTT2_9ASCO</name>
<feature type="region of interest" description="Disordered" evidence="1">
    <location>
        <begin position="24"/>
        <end position="43"/>
    </location>
</feature>